<keyword evidence="11" id="KW-1185">Reference proteome</keyword>
<dbReference type="InterPro" id="IPR032872">
    <property type="entry name" value="WAK_assoc_C"/>
</dbReference>
<feature type="domain" description="Wall-associated receptor kinase galacturonan-binding" evidence="8">
    <location>
        <begin position="30"/>
        <end position="96"/>
    </location>
</feature>
<dbReference type="GO" id="GO:0016020">
    <property type="term" value="C:membrane"/>
    <property type="evidence" value="ECO:0007669"/>
    <property type="project" value="UniProtKB-SubCell"/>
</dbReference>
<dbReference type="PANTHER" id="PTHR33138:SF1">
    <property type="entry name" value="OS01G0113900 PROTEIN"/>
    <property type="match status" value="1"/>
</dbReference>
<evidence type="ECO:0000256" key="1">
    <source>
        <dbReference type="ARBA" id="ARBA00004167"/>
    </source>
</evidence>
<evidence type="ECO:0000259" key="8">
    <source>
        <dbReference type="Pfam" id="PF13947"/>
    </source>
</evidence>
<protein>
    <recommendedName>
        <fullName evidence="2">non-specific serine/threonine protein kinase</fullName>
        <ecNumber evidence="2">2.7.11.1</ecNumber>
    </recommendedName>
</protein>
<feature type="domain" description="Wall-associated receptor kinase C-terminal" evidence="9">
    <location>
        <begin position="145"/>
        <end position="237"/>
    </location>
</feature>
<dbReference type="Proteomes" id="UP001324115">
    <property type="component" value="Unassembled WGS sequence"/>
</dbReference>
<organism evidence="10 11">
    <name type="scientific">Quercus rubra</name>
    <name type="common">Northern red oak</name>
    <name type="synonym">Quercus borealis</name>
    <dbReference type="NCBI Taxonomy" id="3512"/>
    <lineage>
        <taxon>Eukaryota</taxon>
        <taxon>Viridiplantae</taxon>
        <taxon>Streptophyta</taxon>
        <taxon>Embryophyta</taxon>
        <taxon>Tracheophyta</taxon>
        <taxon>Spermatophyta</taxon>
        <taxon>Magnoliopsida</taxon>
        <taxon>eudicotyledons</taxon>
        <taxon>Gunneridae</taxon>
        <taxon>Pentapetalae</taxon>
        <taxon>rosids</taxon>
        <taxon>fabids</taxon>
        <taxon>Fagales</taxon>
        <taxon>Fagaceae</taxon>
        <taxon>Quercus</taxon>
    </lineage>
</organism>
<comment type="catalytic activity">
    <reaction evidence="6">
        <text>L-seryl-[protein] + ATP = O-phospho-L-seryl-[protein] + ADP + H(+)</text>
        <dbReference type="Rhea" id="RHEA:17989"/>
        <dbReference type="Rhea" id="RHEA-COMP:9863"/>
        <dbReference type="Rhea" id="RHEA-COMP:11604"/>
        <dbReference type="ChEBI" id="CHEBI:15378"/>
        <dbReference type="ChEBI" id="CHEBI:29999"/>
        <dbReference type="ChEBI" id="CHEBI:30616"/>
        <dbReference type="ChEBI" id="CHEBI:83421"/>
        <dbReference type="ChEBI" id="CHEBI:456216"/>
        <dbReference type="EC" id="2.7.11.1"/>
    </reaction>
</comment>
<evidence type="ECO:0000256" key="5">
    <source>
        <dbReference type="ARBA" id="ARBA00047899"/>
    </source>
</evidence>
<dbReference type="EC" id="2.7.11.1" evidence="2"/>
<evidence type="ECO:0000313" key="11">
    <source>
        <dbReference type="Proteomes" id="UP001324115"/>
    </source>
</evidence>
<sequence>MSKFLSYLLILSFFFFNSLGTDSSPLSTRCPTHHCGNVTISYPFWVHNVSEQQLCGCNGFGVRCEKGKVILGLPGDWYTYYVKDINYTDHTLTIVDIDVTNKSCPRASHNVSLGTLPLKYSSTDLNLSFNFNCTSYPPTVPSIPCLNIGTNRSYVFVENHETEDFDWSKNCEEKVVVPVKQTQIDTSNLIGGFGMAMNGGFLLDWGRVKNCGTCERSGGYCGYNIIAEELFCFCNDGIIRSGNCKGMFSVIIMWMWECGTDMHELLLHPCLGF</sequence>
<proteinExistence type="predicted"/>
<evidence type="ECO:0000256" key="7">
    <source>
        <dbReference type="SAM" id="SignalP"/>
    </source>
</evidence>
<comment type="caution">
    <text evidence="10">The sequence shown here is derived from an EMBL/GenBank/DDBJ whole genome shotgun (WGS) entry which is preliminary data.</text>
</comment>
<evidence type="ECO:0000256" key="4">
    <source>
        <dbReference type="ARBA" id="ARBA00023180"/>
    </source>
</evidence>
<gene>
    <name evidence="10" type="ORF">RGQ29_003440</name>
</gene>
<evidence type="ECO:0000259" key="9">
    <source>
        <dbReference type="Pfam" id="PF14380"/>
    </source>
</evidence>
<dbReference type="Pfam" id="PF14380">
    <property type="entry name" value="WAK_assoc"/>
    <property type="match status" value="1"/>
</dbReference>
<evidence type="ECO:0000256" key="6">
    <source>
        <dbReference type="ARBA" id="ARBA00048679"/>
    </source>
</evidence>
<evidence type="ECO:0000256" key="3">
    <source>
        <dbReference type="ARBA" id="ARBA00022729"/>
    </source>
</evidence>
<reference evidence="10 11" key="1">
    <citation type="journal article" date="2023" name="G3 (Bethesda)">
        <title>A haplotype-resolved chromosome-scale genome for Quercus rubra L. provides insights into the genetics of adaptive traits for red oak species.</title>
        <authorList>
            <person name="Kapoor B."/>
            <person name="Jenkins J."/>
            <person name="Schmutz J."/>
            <person name="Zhebentyayeva T."/>
            <person name="Kuelheim C."/>
            <person name="Coggeshall M."/>
            <person name="Heim C."/>
            <person name="Lasky J.R."/>
            <person name="Leites L."/>
            <person name="Islam-Faridi N."/>
            <person name="Romero-Severson J."/>
            <person name="DeLeo V.L."/>
            <person name="Lucas S.M."/>
            <person name="Lazic D."/>
            <person name="Gailing O."/>
            <person name="Carlson J."/>
            <person name="Staton M."/>
        </authorList>
    </citation>
    <scope>NUCLEOTIDE SEQUENCE [LARGE SCALE GENOMIC DNA]</scope>
    <source>
        <strain evidence="10">Pseudo-F2</strain>
    </source>
</reference>
<dbReference type="InterPro" id="IPR025287">
    <property type="entry name" value="WAK_GUB"/>
</dbReference>
<feature type="chain" id="PRO_5042832525" description="non-specific serine/threonine protein kinase" evidence="7">
    <location>
        <begin position="21"/>
        <end position="273"/>
    </location>
</feature>
<dbReference type="Pfam" id="PF13947">
    <property type="entry name" value="GUB_WAK_bind"/>
    <property type="match status" value="1"/>
</dbReference>
<dbReference type="AlphaFoldDB" id="A0AAN7EBR3"/>
<keyword evidence="4" id="KW-0325">Glycoprotein</keyword>
<name>A0AAN7EBR3_QUERU</name>
<dbReference type="GO" id="GO:0004674">
    <property type="term" value="F:protein serine/threonine kinase activity"/>
    <property type="evidence" value="ECO:0007669"/>
    <property type="project" value="UniProtKB-EC"/>
</dbReference>
<evidence type="ECO:0000256" key="2">
    <source>
        <dbReference type="ARBA" id="ARBA00012513"/>
    </source>
</evidence>
<comment type="catalytic activity">
    <reaction evidence="5">
        <text>L-threonyl-[protein] + ATP = O-phospho-L-threonyl-[protein] + ADP + H(+)</text>
        <dbReference type="Rhea" id="RHEA:46608"/>
        <dbReference type="Rhea" id="RHEA-COMP:11060"/>
        <dbReference type="Rhea" id="RHEA-COMP:11605"/>
        <dbReference type="ChEBI" id="CHEBI:15378"/>
        <dbReference type="ChEBI" id="CHEBI:30013"/>
        <dbReference type="ChEBI" id="CHEBI:30616"/>
        <dbReference type="ChEBI" id="CHEBI:61977"/>
        <dbReference type="ChEBI" id="CHEBI:456216"/>
        <dbReference type="EC" id="2.7.11.1"/>
    </reaction>
</comment>
<feature type="signal peptide" evidence="7">
    <location>
        <begin position="1"/>
        <end position="20"/>
    </location>
</feature>
<dbReference type="GO" id="GO:0030247">
    <property type="term" value="F:polysaccharide binding"/>
    <property type="evidence" value="ECO:0007669"/>
    <property type="project" value="InterPro"/>
</dbReference>
<accession>A0AAN7EBR3</accession>
<dbReference type="EMBL" id="JAXUIC010000010">
    <property type="protein sequence ID" value="KAK4567678.1"/>
    <property type="molecule type" value="Genomic_DNA"/>
</dbReference>
<evidence type="ECO:0000313" key="10">
    <source>
        <dbReference type="EMBL" id="KAK4567678.1"/>
    </source>
</evidence>
<comment type="subcellular location">
    <subcellularLocation>
        <location evidence="1">Membrane</location>
        <topology evidence="1">Single-pass membrane protein</topology>
    </subcellularLocation>
</comment>
<keyword evidence="3 7" id="KW-0732">Signal</keyword>
<dbReference type="PANTHER" id="PTHR33138">
    <property type="entry name" value="OS01G0690200 PROTEIN"/>
    <property type="match status" value="1"/>
</dbReference>